<gene>
    <name evidence="10" type="ORF">U27_00621</name>
</gene>
<dbReference type="GO" id="GO:0005525">
    <property type="term" value="F:GTP binding"/>
    <property type="evidence" value="ECO:0007669"/>
    <property type="project" value="UniProtKB-KW"/>
</dbReference>
<dbReference type="FunFam" id="3.90.550.10:FF:000046">
    <property type="entry name" value="Mannose-1-phosphate guanylyltransferase (GDP)"/>
    <property type="match status" value="1"/>
</dbReference>
<dbReference type="SUPFAM" id="SSF159283">
    <property type="entry name" value="Guanosine diphospho-D-mannose pyrophosphorylase/mannose-6-phosphate isomerase linker domain"/>
    <property type="match status" value="1"/>
</dbReference>
<dbReference type="InterPro" id="IPR049577">
    <property type="entry name" value="GMPP_N"/>
</dbReference>
<keyword evidence="3 10" id="KW-0808">Transferase</keyword>
<evidence type="ECO:0000256" key="5">
    <source>
        <dbReference type="ARBA" id="ARBA00022741"/>
    </source>
</evidence>
<dbReference type="AlphaFoldDB" id="A0A081C818"/>
<dbReference type="STRING" id="1499967.U27_00621"/>
<name>A0A081C818_VECG1</name>
<comment type="similarity">
    <text evidence="1">Belongs to the mannose-6-phosphate isomerase type 2 family.</text>
</comment>
<feature type="domain" description="MannoseP isomerase/GMP-like beta-helix" evidence="9">
    <location>
        <begin position="288"/>
        <end position="342"/>
    </location>
</feature>
<evidence type="ECO:0000256" key="7">
    <source>
        <dbReference type="ARBA" id="ARBA00047343"/>
    </source>
</evidence>
<dbReference type="CDD" id="cd02509">
    <property type="entry name" value="GDP-M1P_Guanylyltransferase"/>
    <property type="match status" value="1"/>
</dbReference>
<dbReference type="EC" id="2.7.7.13" evidence="2"/>
<dbReference type="SUPFAM" id="SSF53448">
    <property type="entry name" value="Nucleotide-diphospho-sugar transferases"/>
    <property type="match status" value="1"/>
</dbReference>
<dbReference type="GO" id="GO:0004475">
    <property type="term" value="F:mannose-1-phosphate guanylyltransferase (GTP) activity"/>
    <property type="evidence" value="ECO:0007669"/>
    <property type="project" value="UniProtKB-EC"/>
</dbReference>
<evidence type="ECO:0000313" key="11">
    <source>
        <dbReference type="Proteomes" id="UP000030661"/>
    </source>
</evidence>
<dbReference type="eggNOG" id="COG0836">
    <property type="taxonomic scope" value="Bacteria"/>
</dbReference>
<evidence type="ECO:0000256" key="4">
    <source>
        <dbReference type="ARBA" id="ARBA00022695"/>
    </source>
</evidence>
<evidence type="ECO:0000259" key="9">
    <source>
        <dbReference type="Pfam" id="PF22640"/>
    </source>
</evidence>
<dbReference type="Pfam" id="PF22640">
    <property type="entry name" value="ManC_GMP_beta-helix"/>
    <property type="match status" value="1"/>
</dbReference>
<sequence>MVYAVVMAGGKGTRLWPQSRENAPKQLWNILDGKSMLQNTVERVAPIIPPEQVLVITGKHLYQPICEQLPQVPPKNIIVEPMGRSTAPCVGLAALYVNDPEACMAILPSDHVIQNPTEFQRLLRVAIDVASQGENLVTFGITPHAPETGFGYIQRGEKIGPEVYTVRKFTEKPDLPTAQHFVNSGEYYWNSGMFVWKVATILTMIDRYMPGLSQGLLRIQPVLDTPEAQSVITEVFEGLDAVSIDYGIMEKAERTFVVPGAFGWSDVGSWAALPDVWTTNQEGNTCRGEVMTLDSTGNIVYSDSGLTALIGVEQIIVVRVQNAVLVCHRDQAQRVKEIVDELERKGLTDYL</sequence>
<evidence type="ECO:0000259" key="8">
    <source>
        <dbReference type="Pfam" id="PF00483"/>
    </source>
</evidence>
<dbReference type="Proteomes" id="UP000030661">
    <property type="component" value="Unassembled WGS sequence"/>
</dbReference>
<reference evidence="10" key="1">
    <citation type="journal article" date="2015" name="PeerJ">
        <title>First genomic representation of candidate bacterial phylum KSB3 points to enhanced environmental sensing as a trigger of wastewater bulking.</title>
        <authorList>
            <person name="Sekiguchi Y."/>
            <person name="Ohashi A."/>
            <person name="Parks D.H."/>
            <person name="Yamauchi T."/>
            <person name="Tyson G.W."/>
            <person name="Hugenholtz P."/>
        </authorList>
    </citation>
    <scope>NUCLEOTIDE SEQUENCE [LARGE SCALE GENOMIC DNA]</scope>
</reference>
<keyword evidence="6" id="KW-0342">GTP-binding</keyword>
<dbReference type="EMBL" id="DF820474">
    <property type="protein sequence ID" value="GAK60723.1"/>
    <property type="molecule type" value="Genomic_DNA"/>
</dbReference>
<proteinExistence type="inferred from homology"/>
<keyword evidence="4 10" id="KW-0548">Nucleotidyltransferase</keyword>
<dbReference type="InterPro" id="IPR005835">
    <property type="entry name" value="NTP_transferase_dom"/>
</dbReference>
<dbReference type="PANTHER" id="PTHR46390">
    <property type="entry name" value="MANNOSE-1-PHOSPHATE GUANYLYLTRANSFERASE"/>
    <property type="match status" value="1"/>
</dbReference>
<keyword evidence="11" id="KW-1185">Reference proteome</keyword>
<accession>A0A081C818</accession>
<dbReference type="InterPro" id="IPR029044">
    <property type="entry name" value="Nucleotide-diphossugar_trans"/>
</dbReference>
<feature type="domain" description="Nucleotidyl transferase" evidence="8">
    <location>
        <begin position="4"/>
        <end position="276"/>
    </location>
</feature>
<keyword evidence="5" id="KW-0547">Nucleotide-binding</keyword>
<evidence type="ECO:0000256" key="6">
    <source>
        <dbReference type="ARBA" id="ARBA00023134"/>
    </source>
</evidence>
<evidence type="ECO:0000256" key="1">
    <source>
        <dbReference type="ARBA" id="ARBA00006115"/>
    </source>
</evidence>
<comment type="catalytic activity">
    <reaction evidence="7">
        <text>alpha-D-mannose 1-phosphate + GTP + H(+) = GDP-alpha-D-mannose + diphosphate</text>
        <dbReference type="Rhea" id="RHEA:15229"/>
        <dbReference type="ChEBI" id="CHEBI:15378"/>
        <dbReference type="ChEBI" id="CHEBI:33019"/>
        <dbReference type="ChEBI" id="CHEBI:37565"/>
        <dbReference type="ChEBI" id="CHEBI:57527"/>
        <dbReference type="ChEBI" id="CHEBI:58409"/>
        <dbReference type="EC" id="2.7.7.13"/>
    </reaction>
</comment>
<dbReference type="GO" id="GO:0009298">
    <property type="term" value="P:GDP-mannose biosynthetic process"/>
    <property type="evidence" value="ECO:0007669"/>
    <property type="project" value="TreeGrafter"/>
</dbReference>
<evidence type="ECO:0000256" key="3">
    <source>
        <dbReference type="ARBA" id="ARBA00022679"/>
    </source>
</evidence>
<dbReference type="PANTHER" id="PTHR46390:SF1">
    <property type="entry name" value="MANNOSE-1-PHOSPHATE GUANYLYLTRANSFERASE"/>
    <property type="match status" value="1"/>
</dbReference>
<dbReference type="Gene3D" id="3.90.550.10">
    <property type="entry name" value="Spore Coat Polysaccharide Biosynthesis Protein SpsA, Chain A"/>
    <property type="match status" value="1"/>
</dbReference>
<evidence type="ECO:0000313" key="10">
    <source>
        <dbReference type="EMBL" id="GAK60723.1"/>
    </source>
</evidence>
<dbReference type="HOGENOM" id="CLU_035527_0_1_0"/>
<organism evidence="10">
    <name type="scientific">Vecturithrix granuli</name>
    <dbReference type="NCBI Taxonomy" id="1499967"/>
    <lineage>
        <taxon>Bacteria</taxon>
        <taxon>Candidatus Moduliflexota</taxon>
        <taxon>Candidatus Vecturitrichia</taxon>
        <taxon>Candidatus Vecturitrichales</taxon>
        <taxon>Candidatus Vecturitrichaceae</taxon>
        <taxon>Candidatus Vecturithrix</taxon>
    </lineage>
</organism>
<evidence type="ECO:0000256" key="2">
    <source>
        <dbReference type="ARBA" id="ARBA00012387"/>
    </source>
</evidence>
<protein>
    <recommendedName>
        <fullName evidence="2">mannose-1-phosphate guanylyltransferase</fullName>
        <ecNumber evidence="2">2.7.7.13</ecNumber>
    </recommendedName>
</protein>
<dbReference type="InterPro" id="IPR054566">
    <property type="entry name" value="ManC/GMP-like_b-helix"/>
</dbReference>
<dbReference type="InterPro" id="IPR051161">
    <property type="entry name" value="Mannose-6P_isomerase_type2"/>
</dbReference>
<dbReference type="Pfam" id="PF00483">
    <property type="entry name" value="NTP_transferase"/>
    <property type="match status" value="1"/>
</dbReference>